<protein>
    <submittedName>
        <fullName evidence="1">Uncharacterized protein</fullName>
    </submittedName>
</protein>
<name>A0ACC1CVH9_9NEOP</name>
<comment type="caution">
    <text evidence="1">The sequence shown here is derived from an EMBL/GenBank/DDBJ whole genome shotgun (WGS) entry which is preliminary data.</text>
</comment>
<gene>
    <name evidence="1" type="ORF">K1T71_008883</name>
</gene>
<proteinExistence type="predicted"/>
<dbReference type="EMBL" id="CM034401">
    <property type="protein sequence ID" value="KAJ0175724.1"/>
    <property type="molecule type" value="Genomic_DNA"/>
</dbReference>
<keyword evidence="2" id="KW-1185">Reference proteome</keyword>
<evidence type="ECO:0000313" key="2">
    <source>
        <dbReference type="Proteomes" id="UP000824533"/>
    </source>
</evidence>
<evidence type="ECO:0000313" key="1">
    <source>
        <dbReference type="EMBL" id="KAJ0175724.1"/>
    </source>
</evidence>
<dbReference type="Proteomes" id="UP000824533">
    <property type="component" value="Linkage Group LG15"/>
</dbReference>
<reference evidence="1 2" key="1">
    <citation type="journal article" date="2021" name="Front. Genet.">
        <title>Chromosome-Level Genome Assembly Reveals Significant Gene Expansion in the Toll and IMD Signaling Pathways of Dendrolimus kikuchii.</title>
        <authorList>
            <person name="Zhou J."/>
            <person name="Wu P."/>
            <person name="Xiong Z."/>
            <person name="Liu N."/>
            <person name="Zhao N."/>
            <person name="Ji M."/>
            <person name="Qiu Y."/>
            <person name="Yang B."/>
        </authorList>
    </citation>
    <scope>NUCLEOTIDE SEQUENCE [LARGE SCALE GENOMIC DNA]</scope>
    <source>
        <strain evidence="1">Ann1</strain>
    </source>
</reference>
<sequence length="605" mass="67052">MDVESGKDDQSYEDGKLVVFTNVMCIIKQHSLDKSWIRNKKESTITSQLILDKASGAIRPGRLTFILGPSGAGKTTLLKILSGRKKTGVTGSLHGTGRNVVFVEQNADLIGTLTAGETLQFAASLKLASASHRERAYAIDTVTKQLGINGVLNTRASRLSGGERKRLTVACELLTDPPIMLLDEPTSGLDAVSSMSVIRALLTVARGGRTICCVLHQPSSQLFSLADDVILMSKGRTLYAGPATDVSNIIAKAGLVCPQYYNMADYLLEVASSEQTDHSLLEREASSYSHEMRKIAKNDVKNQNEKDLIPEAEALLYPYEPPSMGYSANWFQQLRSLLWRCGVTALRDVYLTQIRLVCHVLVALLLGALYNGAGVEGSRIISNTACLFFFLLFIFFSNAMPTINSFPAEAKVVLQEHLNKWYSLPAYCASKIIVDLPIQILCSTMFVLPAWYLTSQPMEIHRLGIAWLICTLITILAQTFGLAVGAACEMKLALFIIPVTNIPILMFSEFFIPYEEMPTYLRPVALISYFRYAFDAMLETVYGFNRPDLPCNKMFCMFKNPEDYLKHLGLARNISADLTALVIWIIVLQISLLCVLSIRVYRACR</sequence>
<organism evidence="1 2">
    <name type="scientific">Dendrolimus kikuchii</name>
    <dbReference type="NCBI Taxonomy" id="765133"/>
    <lineage>
        <taxon>Eukaryota</taxon>
        <taxon>Metazoa</taxon>
        <taxon>Ecdysozoa</taxon>
        <taxon>Arthropoda</taxon>
        <taxon>Hexapoda</taxon>
        <taxon>Insecta</taxon>
        <taxon>Pterygota</taxon>
        <taxon>Neoptera</taxon>
        <taxon>Endopterygota</taxon>
        <taxon>Lepidoptera</taxon>
        <taxon>Glossata</taxon>
        <taxon>Ditrysia</taxon>
        <taxon>Bombycoidea</taxon>
        <taxon>Lasiocampidae</taxon>
        <taxon>Dendrolimus</taxon>
    </lineage>
</organism>
<accession>A0ACC1CVH9</accession>